<name>A0ABV8CYD2_9STRE</name>
<keyword evidence="1" id="KW-1133">Transmembrane helix</keyword>
<feature type="transmembrane region" description="Helical" evidence="1">
    <location>
        <begin position="198"/>
        <end position="223"/>
    </location>
</feature>
<feature type="transmembrane region" description="Helical" evidence="1">
    <location>
        <begin position="62"/>
        <end position="78"/>
    </location>
</feature>
<evidence type="ECO:0008006" key="4">
    <source>
        <dbReference type="Google" id="ProtNLM"/>
    </source>
</evidence>
<feature type="transmembrane region" description="Helical" evidence="1">
    <location>
        <begin position="118"/>
        <end position="140"/>
    </location>
</feature>
<evidence type="ECO:0000313" key="3">
    <source>
        <dbReference type="Proteomes" id="UP001595901"/>
    </source>
</evidence>
<protein>
    <recommendedName>
        <fullName evidence="4">Histidine kinase</fullName>
    </recommendedName>
</protein>
<dbReference type="Proteomes" id="UP001595901">
    <property type="component" value="Unassembled WGS sequence"/>
</dbReference>
<keyword evidence="1" id="KW-0812">Transmembrane</keyword>
<feature type="transmembrane region" description="Helical" evidence="1">
    <location>
        <begin position="160"/>
        <end position="178"/>
    </location>
</feature>
<evidence type="ECO:0000256" key="1">
    <source>
        <dbReference type="SAM" id="Phobius"/>
    </source>
</evidence>
<organism evidence="2 3">
    <name type="scientific">Streptococcus dentapri</name>
    <dbReference type="NCBI Taxonomy" id="573564"/>
    <lineage>
        <taxon>Bacteria</taxon>
        <taxon>Bacillati</taxon>
        <taxon>Bacillota</taxon>
        <taxon>Bacilli</taxon>
        <taxon>Lactobacillales</taxon>
        <taxon>Streptococcaceae</taxon>
        <taxon>Streptococcus</taxon>
    </lineage>
</organism>
<proteinExistence type="predicted"/>
<dbReference type="PANTHER" id="PTHR40448:SF1">
    <property type="entry name" value="TWO-COMPONENT SENSOR HISTIDINE KINASE"/>
    <property type="match status" value="1"/>
</dbReference>
<dbReference type="EMBL" id="JBHSAC010000004">
    <property type="protein sequence ID" value="MFC3931290.1"/>
    <property type="molecule type" value="Genomic_DNA"/>
</dbReference>
<gene>
    <name evidence="2" type="ORF">ACFOSE_00510</name>
</gene>
<dbReference type="PANTHER" id="PTHR40448">
    <property type="entry name" value="TWO-COMPONENT SENSOR HISTIDINE KINASE"/>
    <property type="match status" value="1"/>
</dbReference>
<evidence type="ECO:0000313" key="2">
    <source>
        <dbReference type="EMBL" id="MFC3931290.1"/>
    </source>
</evidence>
<keyword evidence="1" id="KW-0472">Membrane</keyword>
<comment type="caution">
    <text evidence="2">The sequence shown here is derived from an EMBL/GenBank/DDBJ whole genome shotgun (WGS) entry which is preliminary data.</text>
</comment>
<keyword evidence="3" id="KW-1185">Reference proteome</keyword>
<accession>A0ABV8CYD2</accession>
<dbReference type="RefSeq" id="WP_380429094.1">
    <property type="nucleotide sequence ID" value="NZ_JBHSAC010000004.1"/>
</dbReference>
<feature type="transmembrane region" description="Helical" evidence="1">
    <location>
        <begin position="90"/>
        <end position="112"/>
    </location>
</feature>
<reference evidence="3" key="1">
    <citation type="journal article" date="2019" name="Int. J. Syst. Evol. Microbiol.">
        <title>The Global Catalogue of Microorganisms (GCM) 10K type strain sequencing project: providing services to taxonomists for standard genome sequencing and annotation.</title>
        <authorList>
            <consortium name="The Broad Institute Genomics Platform"/>
            <consortium name="The Broad Institute Genome Sequencing Center for Infectious Disease"/>
            <person name="Wu L."/>
            <person name="Ma J."/>
        </authorList>
    </citation>
    <scope>NUCLEOTIDE SEQUENCE [LARGE SCALE GENOMIC DNA]</scope>
    <source>
        <strain evidence="3">CCUG 58728</strain>
    </source>
</reference>
<sequence>MSMSLFTADIFQQLMFKLILCSSEWSLFTYVTGIRPRFYKVVFLIGMHIALSFFLAPYLGEVTVGALLYLAIISYKMADKPFIENLFFAFYPPILFSILWNFSARIFFPFFFNHSTDYFLNNFVWGMLIIIATVLLERFLREFYQINYISMKNSIWLDNYTLRNFWVTFTEMFSYYLISQTLLILDSLQIKQFLGLSLSTLQIIVAAFYLAILMKVLILIDYYSREYLKEMRQGEQKRYLENLETYSQQIEGLYQSIRSFRHDYNNILLSLGGSIESGDIDLVTQVFDDIFRDNIAGLESKDRQAKLINILVPEVKSFLFIKVSEFERKSYQLNLDIPDVIVDCGVPSSAGLTIFSEMFEHIMPYLAKNPQASVTVHIKEENGLQHYVLELDPYESINGQYLPDLSVDSQKMLNFYKSLSFNQSIHNNIFFQELQVRRESTI</sequence>